<keyword evidence="2" id="KW-1185">Reference proteome</keyword>
<proteinExistence type="predicted"/>
<accession>A0AA89BMN3</accession>
<evidence type="ECO:0000313" key="2">
    <source>
        <dbReference type="Proteomes" id="UP001186944"/>
    </source>
</evidence>
<comment type="caution">
    <text evidence="1">The sequence shown here is derived from an EMBL/GenBank/DDBJ whole genome shotgun (WGS) entry which is preliminary data.</text>
</comment>
<sequence length="91" mass="10754">MILNFNSSHDFHRKHLILPATVIRNDKVLMIDRMKSSIYGDAYDLFRENAEKSLVSEFTSESEFRRELAEKAVFLSHIKDQRRINSSTDHR</sequence>
<protein>
    <submittedName>
        <fullName evidence="1">Uncharacterized protein</fullName>
    </submittedName>
</protein>
<dbReference type="AlphaFoldDB" id="A0AA89BMN3"/>
<organism evidence="1 2">
    <name type="scientific">Pinctada imbricata</name>
    <name type="common">Atlantic pearl-oyster</name>
    <name type="synonym">Pinctada martensii</name>
    <dbReference type="NCBI Taxonomy" id="66713"/>
    <lineage>
        <taxon>Eukaryota</taxon>
        <taxon>Metazoa</taxon>
        <taxon>Spiralia</taxon>
        <taxon>Lophotrochozoa</taxon>
        <taxon>Mollusca</taxon>
        <taxon>Bivalvia</taxon>
        <taxon>Autobranchia</taxon>
        <taxon>Pteriomorphia</taxon>
        <taxon>Pterioida</taxon>
        <taxon>Pterioidea</taxon>
        <taxon>Pteriidae</taxon>
        <taxon>Pinctada</taxon>
    </lineage>
</organism>
<dbReference type="EMBL" id="VSWD01000011">
    <property type="protein sequence ID" value="KAK3087043.1"/>
    <property type="molecule type" value="Genomic_DNA"/>
</dbReference>
<gene>
    <name evidence="1" type="ORF">FSP39_000943</name>
</gene>
<dbReference type="Proteomes" id="UP001186944">
    <property type="component" value="Unassembled WGS sequence"/>
</dbReference>
<reference evidence="1" key="1">
    <citation type="submission" date="2019-08" db="EMBL/GenBank/DDBJ databases">
        <title>The improved chromosome-level genome for the pearl oyster Pinctada fucata martensii using PacBio sequencing and Hi-C.</title>
        <authorList>
            <person name="Zheng Z."/>
        </authorList>
    </citation>
    <scope>NUCLEOTIDE SEQUENCE</scope>
    <source>
        <strain evidence="1">ZZ-2019</strain>
        <tissue evidence="1">Adductor muscle</tissue>
    </source>
</reference>
<name>A0AA89BMN3_PINIB</name>
<evidence type="ECO:0000313" key="1">
    <source>
        <dbReference type="EMBL" id="KAK3087043.1"/>
    </source>
</evidence>